<evidence type="ECO:0000313" key="1">
    <source>
        <dbReference type="EMBL" id="JAH93873.1"/>
    </source>
</evidence>
<proteinExistence type="predicted"/>
<dbReference type="EMBL" id="GBXM01014704">
    <property type="protein sequence ID" value="JAH93873.1"/>
    <property type="molecule type" value="Transcribed_RNA"/>
</dbReference>
<organism evidence="1">
    <name type="scientific">Anguilla anguilla</name>
    <name type="common">European freshwater eel</name>
    <name type="synonym">Muraena anguilla</name>
    <dbReference type="NCBI Taxonomy" id="7936"/>
    <lineage>
        <taxon>Eukaryota</taxon>
        <taxon>Metazoa</taxon>
        <taxon>Chordata</taxon>
        <taxon>Craniata</taxon>
        <taxon>Vertebrata</taxon>
        <taxon>Euteleostomi</taxon>
        <taxon>Actinopterygii</taxon>
        <taxon>Neopterygii</taxon>
        <taxon>Teleostei</taxon>
        <taxon>Anguilliformes</taxon>
        <taxon>Anguillidae</taxon>
        <taxon>Anguilla</taxon>
    </lineage>
</organism>
<dbReference type="InterPro" id="IPR036397">
    <property type="entry name" value="RNaseH_sf"/>
</dbReference>
<accession>A0A0E9WWT3</accession>
<reference evidence="1" key="1">
    <citation type="submission" date="2014-11" db="EMBL/GenBank/DDBJ databases">
        <authorList>
            <person name="Amaro Gonzalez C."/>
        </authorList>
    </citation>
    <scope>NUCLEOTIDE SEQUENCE</scope>
</reference>
<evidence type="ECO:0008006" key="2">
    <source>
        <dbReference type="Google" id="ProtNLM"/>
    </source>
</evidence>
<dbReference type="Gene3D" id="3.30.420.10">
    <property type="entry name" value="Ribonuclease H-like superfamily/Ribonuclease H"/>
    <property type="match status" value="1"/>
</dbReference>
<protein>
    <recommendedName>
        <fullName evidence="2">DDE-1 domain-containing protein</fullName>
    </recommendedName>
</protein>
<dbReference type="AlphaFoldDB" id="A0A0E9WWT3"/>
<sequence>MPQASDPKYMSKYFKQKKIHVLASLSQSPDLNSIEMWHDLKRAVHARILRNINELKEFCKEEWSKIPSNHCTSLINSYRKHLVEIIAAKEVLPVIRFT</sequence>
<reference evidence="1" key="2">
    <citation type="journal article" date="2015" name="Fish Shellfish Immunol.">
        <title>Early steps in the European eel (Anguilla anguilla)-Vibrio vulnificus interaction in the gills: Role of the RtxA13 toxin.</title>
        <authorList>
            <person name="Callol A."/>
            <person name="Pajuelo D."/>
            <person name="Ebbesson L."/>
            <person name="Teles M."/>
            <person name="MacKenzie S."/>
            <person name="Amaro C."/>
        </authorList>
    </citation>
    <scope>NUCLEOTIDE SEQUENCE</scope>
</reference>
<dbReference type="GO" id="GO:0003676">
    <property type="term" value="F:nucleic acid binding"/>
    <property type="evidence" value="ECO:0007669"/>
    <property type="project" value="InterPro"/>
</dbReference>
<name>A0A0E9WWT3_ANGAN</name>